<comment type="subcellular location">
    <subcellularLocation>
        <location evidence="1">Nucleus</location>
    </subcellularLocation>
</comment>
<dbReference type="EMBL" id="JBJUIK010000017">
    <property type="protein sequence ID" value="KAL3498526.1"/>
    <property type="molecule type" value="Genomic_DNA"/>
</dbReference>
<comment type="caution">
    <text evidence="3">The sequence shown here is derived from an EMBL/GenBank/DDBJ whole genome shotgun (WGS) entry which is preliminary data.</text>
</comment>
<dbReference type="GO" id="GO:0006355">
    <property type="term" value="P:regulation of DNA-templated transcription"/>
    <property type="evidence" value="ECO:0007669"/>
    <property type="project" value="UniProtKB-UniRule"/>
</dbReference>
<keyword evidence="1" id="KW-0863">Zinc-finger</keyword>
<name>A0ABD2XUY9_9GENT</name>
<feature type="compositionally biased region" description="Basic and acidic residues" evidence="2">
    <location>
        <begin position="382"/>
        <end position="393"/>
    </location>
</feature>
<proteinExistence type="inferred from homology"/>
<feature type="region of interest" description="Disordered" evidence="2">
    <location>
        <begin position="371"/>
        <end position="397"/>
    </location>
</feature>
<evidence type="ECO:0000256" key="2">
    <source>
        <dbReference type="SAM" id="MobiDB-lite"/>
    </source>
</evidence>
<comment type="function">
    <text evidence="1">Putative transcription activator involved in regulating light control of development.</text>
</comment>
<keyword evidence="1" id="KW-0479">Metal-binding</keyword>
<dbReference type="InterPro" id="IPR031052">
    <property type="entry name" value="FHY3/FAR1"/>
</dbReference>
<dbReference type="GO" id="GO:0008270">
    <property type="term" value="F:zinc ion binding"/>
    <property type="evidence" value="ECO:0007669"/>
    <property type="project" value="UniProtKB-UniRule"/>
</dbReference>
<protein>
    <recommendedName>
        <fullName evidence="1">Protein FAR1-RELATED SEQUENCE</fullName>
    </recommendedName>
</protein>
<comment type="similarity">
    <text evidence="1">Belongs to the FHY3/FAR1 family.</text>
</comment>
<evidence type="ECO:0000256" key="1">
    <source>
        <dbReference type="RuleBase" id="RU367018"/>
    </source>
</evidence>
<sequence length="470" mass="54027">MLAKCSPNEFLFHWENLIDEFGIQNNDWVRIVYCKKRRWAEAYCRGYFFAGMRSTQRSEKMNAFLNQYLHDKMHLYKFSGHFALQLWYNKGGAVHQTMNTSPIMSTETVLLERHASKIFTCNVFYRGEIGCLKKKYKEAGTGEHIGPRISDFSKRYRNRVDVLDPVFTRAKGDHKSCNKGNMLNIIKGHVRIDKKKGPKSSATHENGGMHTLQAKQNGRMLEGIDSDFDINNKLEDIESQSGRISSFSSGGSIQVTEFWKEFRGKIVDSANETSVVQITWAFFLYMLGCTIFSDIGNTIYLWCLPALEDVDKIDLGIVILNLLSFKLQHEETDIFPYQVDCLDNIECPRQLDAYHVTKEKKATSRWANRSSMLSNTGHGKRKSTETDHKKDGETPPPINFPHWSVTCIQSHGSIAQKCFPVDIMDIIGLPLPSRISDMIRQIWYDFTNAIVVEYLLSIHDTAVKFTFQYL</sequence>
<organism evidence="3 4">
    <name type="scientific">Cinchona calisaya</name>
    <dbReference type="NCBI Taxonomy" id="153742"/>
    <lineage>
        <taxon>Eukaryota</taxon>
        <taxon>Viridiplantae</taxon>
        <taxon>Streptophyta</taxon>
        <taxon>Embryophyta</taxon>
        <taxon>Tracheophyta</taxon>
        <taxon>Spermatophyta</taxon>
        <taxon>Magnoliopsida</taxon>
        <taxon>eudicotyledons</taxon>
        <taxon>Gunneridae</taxon>
        <taxon>Pentapetalae</taxon>
        <taxon>asterids</taxon>
        <taxon>lamiids</taxon>
        <taxon>Gentianales</taxon>
        <taxon>Rubiaceae</taxon>
        <taxon>Cinchonoideae</taxon>
        <taxon>Cinchoneae</taxon>
        <taxon>Cinchona</taxon>
    </lineage>
</organism>
<reference evidence="3 4" key="1">
    <citation type="submission" date="2024-11" db="EMBL/GenBank/DDBJ databases">
        <title>A near-complete genome assembly of Cinchona calisaya.</title>
        <authorList>
            <person name="Lian D.C."/>
            <person name="Zhao X.W."/>
            <person name="Wei L."/>
        </authorList>
    </citation>
    <scope>NUCLEOTIDE SEQUENCE [LARGE SCALE GENOMIC DNA]</scope>
    <source>
        <tissue evidence="3">Nenye</tissue>
    </source>
</reference>
<keyword evidence="4" id="KW-1185">Reference proteome</keyword>
<keyword evidence="1" id="KW-0862">Zinc</keyword>
<dbReference type="AlphaFoldDB" id="A0ABD2XUY9"/>
<evidence type="ECO:0000313" key="4">
    <source>
        <dbReference type="Proteomes" id="UP001630127"/>
    </source>
</evidence>
<evidence type="ECO:0000313" key="3">
    <source>
        <dbReference type="EMBL" id="KAL3498526.1"/>
    </source>
</evidence>
<gene>
    <name evidence="3" type="ORF">ACH5RR_041258</name>
</gene>
<dbReference type="PANTHER" id="PTHR31669:SF251">
    <property type="entry name" value="PROTEIN FAR1-RELATED SEQUENCE"/>
    <property type="match status" value="1"/>
</dbReference>
<dbReference type="PANTHER" id="PTHR31669">
    <property type="entry name" value="PROTEIN FAR1-RELATED SEQUENCE 10-RELATED"/>
    <property type="match status" value="1"/>
</dbReference>
<accession>A0ABD2XUY9</accession>
<keyword evidence="1" id="KW-0539">Nucleus</keyword>
<dbReference type="Proteomes" id="UP001630127">
    <property type="component" value="Unassembled WGS sequence"/>
</dbReference>
<dbReference type="GO" id="GO:0005634">
    <property type="term" value="C:nucleus"/>
    <property type="evidence" value="ECO:0007669"/>
    <property type="project" value="UniProtKB-SubCell"/>
</dbReference>